<sequence length="80" mass="8877">MTRPTANAIIEDGPRAGETVRLDIGHEDDPPKEFLLADEHLGVHTADHAGRPPTGSVSTYRLVGRDEERGGYRYRVVPRK</sequence>
<dbReference type="RefSeq" id="WP_311558871.1">
    <property type="nucleotide sequence ID" value="NZ_JAVREJ010000018.1"/>
</dbReference>
<dbReference type="EMBL" id="JAVREJ010000018">
    <property type="protein sequence ID" value="MDT0352365.1"/>
    <property type="molecule type" value="Genomic_DNA"/>
</dbReference>
<protein>
    <recommendedName>
        <fullName evidence="3">Sulfurtransferase TusA family protein</fullName>
    </recommendedName>
</protein>
<comment type="caution">
    <text evidence="1">The sequence shown here is derived from an EMBL/GenBank/DDBJ whole genome shotgun (WGS) entry which is preliminary data.</text>
</comment>
<evidence type="ECO:0000313" key="1">
    <source>
        <dbReference type="EMBL" id="MDT0352365.1"/>
    </source>
</evidence>
<evidence type="ECO:0008006" key="3">
    <source>
        <dbReference type="Google" id="ProtNLM"/>
    </source>
</evidence>
<accession>A0ABU2NEH5</accession>
<organism evidence="1 2">
    <name type="scientific">Pseudonocardia charpentierae</name>
    <dbReference type="NCBI Taxonomy" id="3075545"/>
    <lineage>
        <taxon>Bacteria</taxon>
        <taxon>Bacillati</taxon>
        <taxon>Actinomycetota</taxon>
        <taxon>Actinomycetes</taxon>
        <taxon>Pseudonocardiales</taxon>
        <taxon>Pseudonocardiaceae</taxon>
        <taxon>Pseudonocardia</taxon>
    </lineage>
</organism>
<evidence type="ECO:0000313" key="2">
    <source>
        <dbReference type="Proteomes" id="UP001183202"/>
    </source>
</evidence>
<proteinExistence type="predicted"/>
<keyword evidence="2" id="KW-1185">Reference proteome</keyword>
<gene>
    <name evidence="1" type="ORF">RM445_22830</name>
</gene>
<reference evidence="2" key="1">
    <citation type="submission" date="2023-07" db="EMBL/GenBank/DDBJ databases">
        <title>30 novel species of actinomycetes from the DSMZ collection.</title>
        <authorList>
            <person name="Nouioui I."/>
        </authorList>
    </citation>
    <scope>NUCLEOTIDE SEQUENCE [LARGE SCALE GENOMIC DNA]</scope>
    <source>
        <strain evidence="2">DSM 45834</strain>
    </source>
</reference>
<dbReference type="Proteomes" id="UP001183202">
    <property type="component" value="Unassembled WGS sequence"/>
</dbReference>
<name>A0ABU2NEH5_9PSEU</name>